<dbReference type="Gene3D" id="2.40.10.120">
    <property type="match status" value="1"/>
</dbReference>
<dbReference type="InterPro" id="IPR001478">
    <property type="entry name" value="PDZ"/>
</dbReference>
<reference evidence="5 6" key="1">
    <citation type="submission" date="2017-06" db="EMBL/GenBank/DDBJ databases">
        <title>Investigating the central metabolism of Clostridium thermosuccinogenes.</title>
        <authorList>
            <person name="Koendjbiharie J.G."/>
            <person name="van Kranenburg R."/>
        </authorList>
    </citation>
    <scope>NUCLEOTIDE SEQUENCE [LARGE SCALE GENOMIC DNA]</scope>
    <source>
        <strain evidence="5 6">DSM 5806</strain>
    </source>
</reference>
<dbReference type="KEGG" id="cthd:CDO33_04605"/>
<dbReference type="SMART" id="SM00228">
    <property type="entry name" value="PDZ"/>
    <property type="match status" value="1"/>
</dbReference>
<dbReference type="Pfam" id="PF13180">
    <property type="entry name" value="PDZ_2"/>
    <property type="match status" value="1"/>
</dbReference>
<dbReference type="GO" id="GO:0004252">
    <property type="term" value="F:serine-type endopeptidase activity"/>
    <property type="evidence" value="ECO:0007669"/>
    <property type="project" value="InterPro"/>
</dbReference>
<gene>
    <name evidence="5" type="ORF">CDQ84_01130</name>
</gene>
<dbReference type="Gene3D" id="2.30.42.10">
    <property type="match status" value="1"/>
</dbReference>
<dbReference type="InterPro" id="IPR051201">
    <property type="entry name" value="Chloro_Bact_Ser_Proteases"/>
</dbReference>
<evidence type="ECO:0000259" key="4">
    <source>
        <dbReference type="PROSITE" id="PS50106"/>
    </source>
</evidence>
<dbReference type="SUPFAM" id="SSF50156">
    <property type="entry name" value="PDZ domain-like"/>
    <property type="match status" value="1"/>
</dbReference>
<keyword evidence="2" id="KW-0378">Hydrolase</keyword>
<feature type="transmembrane region" description="Helical" evidence="3">
    <location>
        <begin position="45"/>
        <end position="68"/>
    </location>
</feature>
<dbReference type="PANTHER" id="PTHR43343">
    <property type="entry name" value="PEPTIDASE S12"/>
    <property type="match status" value="1"/>
</dbReference>
<dbReference type="PRINTS" id="PR00834">
    <property type="entry name" value="PROTEASES2C"/>
</dbReference>
<dbReference type="RefSeq" id="WP_103079879.1">
    <property type="nucleotide sequence ID" value="NZ_CP021850.1"/>
</dbReference>
<keyword evidence="3" id="KW-1133">Transmembrane helix</keyword>
<organism evidence="5 6">
    <name type="scientific">Clostridium thermosuccinogenes</name>
    <dbReference type="NCBI Taxonomy" id="84032"/>
    <lineage>
        <taxon>Bacteria</taxon>
        <taxon>Bacillati</taxon>
        <taxon>Bacillota</taxon>
        <taxon>Clostridia</taxon>
        <taxon>Eubacteriales</taxon>
        <taxon>Clostridiaceae</taxon>
        <taxon>Clostridium</taxon>
    </lineage>
</organism>
<protein>
    <submittedName>
        <fullName evidence="5">Peptidase S1</fullName>
    </submittedName>
</protein>
<feature type="domain" description="PDZ" evidence="4">
    <location>
        <begin position="353"/>
        <end position="427"/>
    </location>
</feature>
<proteinExistence type="predicted"/>
<comment type="caution">
    <text evidence="5">The sequence shown here is derived from an EMBL/GenBank/DDBJ whole genome shotgun (WGS) entry which is preliminary data.</text>
</comment>
<dbReference type="AlphaFoldDB" id="A0A2K2FM43"/>
<dbReference type="InterPro" id="IPR009003">
    <property type="entry name" value="Peptidase_S1_PA"/>
</dbReference>
<evidence type="ECO:0000313" key="6">
    <source>
        <dbReference type="Proteomes" id="UP000236151"/>
    </source>
</evidence>
<dbReference type="InterPro" id="IPR036034">
    <property type="entry name" value="PDZ_sf"/>
</dbReference>
<dbReference type="InterPro" id="IPR001940">
    <property type="entry name" value="Peptidase_S1C"/>
</dbReference>
<dbReference type="PROSITE" id="PS50106">
    <property type="entry name" value="PDZ"/>
    <property type="match status" value="1"/>
</dbReference>
<name>A0A2K2FM43_9CLOT</name>
<sequence length="440" mass="46642">MDDFKGYFHYDSEHNNNDERKGVDYPSLPVVYGEPPKKKRRKSNLLRYVAVALVASVISSAAVGGILYSSFSKDLEQQTALIERINAATTINDAEKKGGSMTVSETPKISTALKSGTQSNTYSITEIAKNVGPSVVGVRITTVATSGYSRYPWSQAIETPSEGSGVIISKDGYIMTNYHVVENADPKKGNGNNTTLEVFLPDGREAEAKFIGGDEKTDLAVIKIDLDNLPVAKLGNSSELEVGELAVAIGNPLGMEFAGSVTAGVISALDRKVNTGTTVLSLIQTDAAINPGNSGGALVNSKGQVIGINTAKISVTGVEGLGFAIPIDDAKPIIQDLIKYGYVKGRPSIGISGYPITETVSRRYGIPVGIYVAEVFSGGGAENAGIKAGDIITSLDGKKVTTMDEVEEIKKEHKAGDTVSVTIVRNNKELTLKLTFSEER</sequence>
<evidence type="ECO:0000256" key="2">
    <source>
        <dbReference type="ARBA" id="ARBA00022801"/>
    </source>
</evidence>
<keyword evidence="3" id="KW-0812">Transmembrane</keyword>
<dbReference type="Pfam" id="PF13365">
    <property type="entry name" value="Trypsin_2"/>
    <property type="match status" value="1"/>
</dbReference>
<keyword evidence="6" id="KW-1185">Reference proteome</keyword>
<evidence type="ECO:0000313" key="5">
    <source>
        <dbReference type="EMBL" id="PNU01300.1"/>
    </source>
</evidence>
<dbReference type="PANTHER" id="PTHR43343:SF3">
    <property type="entry name" value="PROTEASE DO-LIKE 8, CHLOROPLASTIC"/>
    <property type="match status" value="1"/>
</dbReference>
<evidence type="ECO:0000256" key="3">
    <source>
        <dbReference type="SAM" id="Phobius"/>
    </source>
</evidence>
<dbReference type="OrthoDB" id="9758917at2"/>
<dbReference type="SUPFAM" id="SSF50494">
    <property type="entry name" value="Trypsin-like serine proteases"/>
    <property type="match status" value="1"/>
</dbReference>
<dbReference type="Proteomes" id="UP000236151">
    <property type="component" value="Unassembled WGS sequence"/>
</dbReference>
<dbReference type="EMBL" id="NIOJ01000002">
    <property type="protein sequence ID" value="PNU01300.1"/>
    <property type="molecule type" value="Genomic_DNA"/>
</dbReference>
<keyword evidence="1" id="KW-0645">Protease</keyword>
<evidence type="ECO:0000256" key="1">
    <source>
        <dbReference type="ARBA" id="ARBA00022670"/>
    </source>
</evidence>
<keyword evidence="3" id="KW-0472">Membrane</keyword>
<dbReference type="GO" id="GO:0006508">
    <property type="term" value="P:proteolysis"/>
    <property type="evidence" value="ECO:0007669"/>
    <property type="project" value="UniProtKB-KW"/>
</dbReference>
<accession>A0A2K2FM43</accession>